<dbReference type="InterPro" id="IPR051836">
    <property type="entry name" value="Kremen_rcpt"/>
</dbReference>
<evidence type="ECO:0000256" key="2">
    <source>
        <dbReference type="ARBA" id="ARBA00022692"/>
    </source>
</evidence>
<protein>
    <recommendedName>
        <fullName evidence="9">WSC domain-containing protein</fullName>
    </recommendedName>
</protein>
<dbReference type="Pfam" id="PF01822">
    <property type="entry name" value="WSC"/>
    <property type="match status" value="1"/>
</dbReference>
<evidence type="ECO:0000256" key="6">
    <source>
        <dbReference type="ARBA" id="ARBA00023180"/>
    </source>
</evidence>
<keyword evidence="5 7" id="KW-0472">Membrane</keyword>
<evidence type="ECO:0000256" key="8">
    <source>
        <dbReference type="SAM" id="SignalP"/>
    </source>
</evidence>
<feature type="chain" id="PRO_5002238628" description="WSC domain-containing protein" evidence="8">
    <location>
        <begin position="25"/>
        <end position="292"/>
    </location>
</feature>
<evidence type="ECO:0000256" key="4">
    <source>
        <dbReference type="ARBA" id="ARBA00022989"/>
    </source>
</evidence>
<dbReference type="GeneID" id="27313881"/>
<keyword evidence="3 8" id="KW-0732">Signal</keyword>
<evidence type="ECO:0000256" key="1">
    <source>
        <dbReference type="ARBA" id="ARBA00004167"/>
    </source>
</evidence>
<keyword evidence="11" id="KW-1185">Reference proteome</keyword>
<dbReference type="PROSITE" id="PS51212">
    <property type="entry name" value="WSC"/>
    <property type="match status" value="1"/>
</dbReference>
<organism evidence="10 11">
    <name type="scientific">Verruconis gallopava</name>
    <dbReference type="NCBI Taxonomy" id="253628"/>
    <lineage>
        <taxon>Eukaryota</taxon>
        <taxon>Fungi</taxon>
        <taxon>Dikarya</taxon>
        <taxon>Ascomycota</taxon>
        <taxon>Pezizomycotina</taxon>
        <taxon>Dothideomycetes</taxon>
        <taxon>Pleosporomycetidae</taxon>
        <taxon>Venturiales</taxon>
        <taxon>Sympoventuriaceae</taxon>
        <taxon>Verruconis</taxon>
    </lineage>
</organism>
<dbReference type="EMBL" id="KN847547">
    <property type="protein sequence ID" value="KIW02854.1"/>
    <property type="molecule type" value="Genomic_DNA"/>
</dbReference>
<evidence type="ECO:0000313" key="10">
    <source>
        <dbReference type="EMBL" id="KIW02854.1"/>
    </source>
</evidence>
<keyword evidence="4 7" id="KW-1133">Transmembrane helix</keyword>
<dbReference type="HOGENOM" id="CLU_024893_0_1_1"/>
<dbReference type="Proteomes" id="UP000053259">
    <property type="component" value="Unassembled WGS sequence"/>
</dbReference>
<dbReference type="RefSeq" id="XP_016212723.1">
    <property type="nucleotide sequence ID" value="XM_016359474.1"/>
</dbReference>
<dbReference type="OrthoDB" id="2019572at2759"/>
<feature type="transmembrane region" description="Helical" evidence="7">
    <location>
        <begin position="196"/>
        <end position="219"/>
    </location>
</feature>
<accession>A0A0D2AUM7</accession>
<dbReference type="GO" id="GO:0005886">
    <property type="term" value="C:plasma membrane"/>
    <property type="evidence" value="ECO:0007669"/>
    <property type="project" value="TreeGrafter"/>
</dbReference>
<evidence type="ECO:0000256" key="5">
    <source>
        <dbReference type="ARBA" id="ARBA00023136"/>
    </source>
</evidence>
<reference evidence="10 11" key="1">
    <citation type="submission" date="2015-01" db="EMBL/GenBank/DDBJ databases">
        <title>The Genome Sequence of Ochroconis gallopava CBS43764.</title>
        <authorList>
            <consortium name="The Broad Institute Genomics Platform"/>
            <person name="Cuomo C."/>
            <person name="de Hoog S."/>
            <person name="Gorbushina A."/>
            <person name="Stielow B."/>
            <person name="Teixiera M."/>
            <person name="Abouelleil A."/>
            <person name="Chapman S.B."/>
            <person name="Priest M."/>
            <person name="Young S.K."/>
            <person name="Wortman J."/>
            <person name="Nusbaum C."/>
            <person name="Birren B."/>
        </authorList>
    </citation>
    <scope>NUCLEOTIDE SEQUENCE [LARGE SCALE GENOMIC DNA]</scope>
    <source>
        <strain evidence="10 11">CBS 43764</strain>
    </source>
</reference>
<evidence type="ECO:0000256" key="3">
    <source>
        <dbReference type="ARBA" id="ARBA00022729"/>
    </source>
</evidence>
<dbReference type="PANTHER" id="PTHR24269">
    <property type="entry name" value="KREMEN PROTEIN"/>
    <property type="match status" value="1"/>
</dbReference>
<comment type="subcellular location">
    <subcellularLocation>
        <location evidence="1">Membrane</location>
        <topology evidence="1">Single-pass membrane protein</topology>
    </subcellularLocation>
</comment>
<name>A0A0D2AUM7_9PEZI</name>
<dbReference type="InterPro" id="IPR002889">
    <property type="entry name" value="WSC_carb-bd"/>
</dbReference>
<keyword evidence="2 7" id="KW-0812">Transmembrane</keyword>
<feature type="signal peptide" evidence="8">
    <location>
        <begin position="1"/>
        <end position="24"/>
    </location>
</feature>
<dbReference type="InParanoid" id="A0A0D2AUM7"/>
<evidence type="ECO:0000313" key="11">
    <source>
        <dbReference type="Proteomes" id="UP000053259"/>
    </source>
</evidence>
<dbReference type="VEuPathDB" id="FungiDB:PV09_05908"/>
<keyword evidence="6" id="KW-0325">Glycoprotein</keyword>
<evidence type="ECO:0000259" key="9">
    <source>
        <dbReference type="PROSITE" id="PS51212"/>
    </source>
</evidence>
<dbReference type="SMART" id="SM00321">
    <property type="entry name" value="WSC"/>
    <property type="match status" value="1"/>
</dbReference>
<dbReference type="STRING" id="253628.A0A0D2AUM7"/>
<dbReference type="PANTHER" id="PTHR24269:SF23">
    <property type="entry name" value="PLASMA MEMBRANE SENSOR TRANSDUCER (EUROFUNG)"/>
    <property type="match status" value="1"/>
</dbReference>
<gene>
    <name evidence="10" type="ORF">PV09_05908</name>
</gene>
<evidence type="ECO:0000256" key="7">
    <source>
        <dbReference type="SAM" id="Phobius"/>
    </source>
</evidence>
<dbReference type="AlphaFoldDB" id="A0A0D2AUM7"/>
<feature type="domain" description="WSC" evidence="9">
    <location>
        <begin position="55"/>
        <end position="144"/>
    </location>
</feature>
<sequence>MFSSYGKVALAASWLLIRIASANAAPDPSPKAEWDFELERRQLIPTATTTPAMNALTPVGCYSTPEPMVDHGPYLFQSKGNCQPICYELDKAVMGLVNGTNCWCGDLIPPVTTQVDNSSCNTPCSGIDTEMCGGDNFWTVYLTGITRNKIAHLDPASLTGTAGSSSTATSTSAKGPATVVVTASAQAQKNSGTSKVGVAVGVVVGVVAIIGVVAGVFFFMRYKRRRDAEEEYKRQAAVNAFVNGGKGHTSTPSLNDSRLDPELLHRRESTGTIADNQDYSRKILRVRNPDDF</sequence>
<proteinExistence type="predicted"/>